<dbReference type="InterPro" id="IPR018247">
    <property type="entry name" value="EF_Hand_1_Ca_BS"/>
</dbReference>
<evidence type="ECO:0000256" key="2">
    <source>
        <dbReference type="SAM" id="Coils"/>
    </source>
</evidence>
<dbReference type="AlphaFoldDB" id="A0A183A8F0"/>
<dbReference type="InterPro" id="IPR011992">
    <property type="entry name" value="EF-hand-dom_pair"/>
</dbReference>
<protein>
    <submittedName>
        <fullName evidence="7">EF-hand domain-containing protein</fullName>
    </submittedName>
</protein>
<accession>A0A183A8F0</accession>
<organism evidence="7">
    <name type="scientific">Echinostoma caproni</name>
    <dbReference type="NCBI Taxonomy" id="27848"/>
    <lineage>
        <taxon>Eukaryota</taxon>
        <taxon>Metazoa</taxon>
        <taxon>Spiralia</taxon>
        <taxon>Lophotrochozoa</taxon>
        <taxon>Platyhelminthes</taxon>
        <taxon>Trematoda</taxon>
        <taxon>Digenea</taxon>
        <taxon>Plagiorchiida</taxon>
        <taxon>Echinostomata</taxon>
        <taxon>Echinostomatoidea</taxon>
        <taxon>Echinostomatidae</taxon>
        <taxon>Echinostoma</taxon>
    </lineage>
</organism>
<feature type="domain" description="EF-hand" evidence="4">
    <location>
        <begin position="1"/>
        <end position="36"/>
    </location>
</feature>
<sequence length="384" mass="43740">MASEALTELMRSYDIDGNGCLDKIEWVKLCSHDTINLSPELASALFDGLDTDADGSVRISDIMKELAAYEAGDPVATTPTRRSVSSGPNFQYSLPSTPKTPRKISHPMMPVVRESRGQNRRLWERRVKSGYVSQPRVGLDWSGDGFMTKTEVAENGDEVFSTTPVAVNPSFEVNFQSDYILNTRISRSVVEFGSPYSSTDFPNPPISRSYPELLPTFNNVMEDIRNEIKASREEKHTLEENYLKEKAARKQDLIRMENELEMQIQRYEERAKTEVQDKIKSEYDTMINAKEKEIEEIRSQVEVLKKRIKDSGEQIQTRTTPDSTTVDQINLSEDPVSPTPWPYVAKSPTNQDQLKTVMEQLARRESELSALKAQLEMQERQIEV</sequence>
<dbReference type="Proteomes" id="UP000272942">
    <property type="component" value="Unassembled WGS sequence"/>
</dbReference>
<dbReference type="GO" id="GO:0005509">
    <property type="term" value="F:calcium ion binding"/>
    <property type="evidence" value="ECO:0007669"/>
    <property type="project" value="InterPro"/>
</dbReference>
<evidence type="ECO:0000256" key="3">
    <source>
        <dbReference type="SAM" id="MobiDB-lite"/>
    </source>
</evidence>
<dbReference type="InterPro" id="IPR002048">
    <property type="entry name" value="EF_hand_dom"/>
</dbReference>
<dbReference type="Gene3D" id="1.10.238.10">
    <property type="entry name" value="EF-hand"/>
    <property type="match status" value="1"/>
</dbReference>
<dbReference type="WBParaSite" id="ECPE_0000323801-mRNA-1">
    <property type="protein sequence ID" value="ECPE_0000323801-mRNA-1"/>
    <property type="gene ID" value="ECPE_0000323801"/>
</dbReference>
<dbReference type="SUPFAM" id="SSF47473">
    <property type="entry name" value="EF-hand"/>
    <property type="match status" value="1"/>
</dbReference>
<evidence type="ECO:0000259" key="4">
    <source>
        <dbReference type="PROSITE" id="PS50222"/>
    </source>
</evidence>
<evidence type="ECO:0000313" key="5">
    <source>
        <dbReference type="EMBL" id="VDP68820.1"/>
    </source>
</evidence>
<evidence type="ECO:0000313" key="7">
    <source>
        <dbReference type="WBParaSite" id="ECPE_0000323801-mRNA-1"/>
    </source>
</evidence>
<dbReference type="EMBL" id="UZAN01040208">
    <property type="protein sequence ID" value="VDP68820.1"/>
    <property type="molecule type" value="Genomic_DNA"/>
</dbReference>
<reference evidence="7" key="1">
    <citation type="submission" date="2016-06" db="UniProtKB">
        <authorList>
            <consortium name="WormBaseParasite"/>
        </authorList>
    </citation>
    <scope>IDENTIFICATION</scope>
</reference>
<gene>
    <name evidence="5" type="ORF">ECPE_LOCUS3235</name>
</gene>
<keyword evidence="1" id="KW-0106">Calcium</keyword>
<name>A0A183A8F0_9TREM</name>
<keyword evidence="6" id="KW-1185">Reference proteome</keyword>
<feature type="compositionally biased region" description="Polar residues" evidence="3">
    <location>
        <begin position="77"/>
        <end position="99"/>
    </location>
</feature>
<keyword evidence="2" id="KW-0175">Coiled coil</keyword>
<dbReference type="OrthoDB" id="6274522at2759"/>
<dbReference type="PROSITE" id="PS50222">
    <property type="entry name" value="EF_HAND_2"/>
    <property type="match status" value="1"/>
</dbReference>
<evidence type="ECO:0000313" key="6">
    <source>
        <dbReference type="Proteomes" id="UP000272942"/>
    </source>
</evidence>
<evidence type="ECO:0000256" key="1">
    <source>
        <dbReference type="ARBA" id="ARBA00022837"/>
    </source>
</evidence>
<feature type="coiled-coil region" evidence="2">
    <location>
        <begin position="221"/>
        <end position="314"/>
    </location>
</feature>
<proteinExistence type="predicted"/>
<dbReference type="PROSITE" id="PS00018">
    <property type="entry name" value="EF_HAND_1"/>
    <property type="match status" value="1"/>
</dbReference>
<feature type="coiled-coil region" evidence="2">
    <location>
        <begin position="354"/>
        <end position="381"/>
    </location>
</feature>
<feature type="region of interest" description="Disordered" evidence="3">
    <location>
        <begin position="76"/>
        <end position="105"/>
    </location>
</feature>
<reference evidence="5 6" key="2">
    <citation type="submission" date="2018-11" db="EMBL/GenBank/DDBJ databases">
        <authorList>
            <consortium name="Pathogen Informatics"/>
        </authorList>
    </citation>
    <scope>NUCLEOTIDE SEQUENCE [LARGE SCALE GENOMIC DNA]</scope>
    <source>
        <strain evidence="5 6">Egypt</strain>
    </source>
</reference>